<evidence type="ECO:0000256" key="3">
    <source>
        <dbReference type="ARBA" id="ARBA00005002"/>
    </source>
</evidence>
<dbReference type="SUPFAM" id="SSF54211">
    <property type="entry name" value="Ribosomal protein S5 domain 2-like"/>
    <property type="match status" value="2"/>
</dbReference>
<dbReference type="Gene3D" id="3.30.1700.10">
    <property type="entry name" value="lpxc deacetylase, domain 2"/>
    <property type="match status" value="1"/>
</dbReference>
<sequence>MTASSRSQTRQQQTIKKSVSCRGIGFITGAEIEVHFHPAHTNTGIQFQRTDQAGLPVIPALVEYCVPRQRRTALQNGECSLELTEHVLAALAGLQIDNCLVEVSGVELPGGDGSSLIFTEPLLEAGIEVQSAPRQVLVIDRQISVKNDQRMELFVRPANQAEMQIGYQLDYGPRSPIFPQVFHLSISPETFQRELAASRTFVLQDEVEALRALGYGKRTTYQDLLVYGPEGVIDNKPRFVDECVRHKMLDCVGDFALLGCDIHGYFQAYRSGHELNRKLIRQIRTEYRGELESGSRQKVA</sequence>
<evidence type="ECO:0000256" key="2">
    <source>
        <dbReference type="ARBA" id="ARBA00002923"/>
    </source>
</evidence>
<dbReference type="InterPro" id="IPR015870">
    <property type="entry name" value="UDP-acyl_N-AcGlcN_deAcase_N"/>
</dbReference>
<dbReference type="NCBIfam" id="TIGR00325">
    <property type="entry name" value="lpxC"/>
    <property type="match status" value="1"/>
</dbReference>
<dbReference type="RefSeq" id="WP_144997386.1">
    <property type="nucleotide sequence ID" value="NZ_CP036281.1"/>
</dbReference>
<comment type="cofactor">
    <cofactor evidence="1">
        <name>Zn(2+)</name>
        <dbReference type="ChEBI" id="CHEBI:29105"/>
    </cofactor>
</comment>
<comment type="pathway">
    <text evidence="3">Glycolipid biosynthesis; lipid IV(A) biosynthesis; lipid IV(A) from (3R)-3-hydroxytetradecanoyl-[acyl-carrier-protein] and UDP-N-acetyl-alpha-D-glucosamine: step 2/6.</text>
</comment>
<keyword evidence="5" id="KW-0444">Lipid biosynthesis</keyword>
<evidence type="ECO:0000256" key="4">
    <source>
        <dbReference type="ARBA" id="ARBA00012745"/>
    </source>
</evidence>
<gene>
    <name evidence="13" type="primary">lpxC</name>
    <name evidence="13" type="ORF">Pla110_35180</name>
</gene>
<evidence type="ECO:0000256" key="1">
    <source>
        <dbReference type="ARBA" id="ARBA00001947"/>
    </source>
</evidence>
<evidence type="ECO:0000256" key="11">
    <source>
        <dbReference type="ARBA" id="ARBA00024535"/>
    </source>
</evidence>
<evidence type="ECO:0000256" key="7">
    <source>
        <dbReference type="ARBA" id="ARBA00022723"/>
    </source>
</evidence>
<dbReference type="InterPro" id="IPR020568">
    <property type="entry name" value="Ribosomal_Su5_D2-typ_SF"/>
</dbReference>
<dbReference type="AlphaFoldDB" id="A0A518CRD0"/>
<keyword evidence="9" id="KW-0862">Zinc</keyword>
<evidence type="ECO:0000313" key="14">
    <source>
        <dbReference type="Proteomes" id="UP000317178"/>
    </source>
</evidence>
<dbReference type="EC" id="3.5.1.108" evidence="4 12"/>
<dbReference type="Pfam" id="PF03331">
    <property type="entry name" value="LpxC"/>
    <property type="match status" value="1"/>
</dbReference>
<evidence type="ECO:0000256" key="9">
    <source>
        <dbReference type="ARBA" id="ARBA00022833"/>
    </source>
</evidence>
<evidence type="ECO:0000256" key="10">
    <source>
        <dbReference type="ARBA" id="ARBA00023098"/>
    </source>
</evidence>
<dbReference type="InterPro" id="IPR011334">
    <property type="entry name" value="UDP-acyl_GlcNac_deAcase_C"/>
</dbReference>
<organism evidence="13 14">
    <name type="scientific">Polystyrenella longa</name>
    <dbReference type="NCBI Taxonomy" id="2528007"/>
    <lineage>
        <taxon>Bacteria</taxon>
        <taxon>Pseudomonadati</taxon>
        <taxon>Planctomycetota</taxon>
        <taxon>Planctomycetia</taxon>
        <taxon>Planctomycetales</taxon>
        <taxon>Planctomycetaceae</taxon>
        <taxon>Polystyrenella</taxon>
    </lineage>
</organism>
<dbReference type="InterPro" id="IPR004463">
    <property type="entry name" value="UDP-acyl_GlcNac_deAcase"/>
</dbReference>
<dbReference type="GO" id="GO:0046872">
    <property type="term" value="F:metal ion binding"/>
    <property type="evidence" value="ECO:0007669"/>
    <property type="project" value="UniProtKB-KW"/>
</dbReference>
<dbReference type="GO" id="GO:0103117">
    <property type="term" value="F:UDP-3-O-acyl-N-acetylglucosamine deacetylase activity"/>
    <property type="evidence" value="ECO:0007669"/>
    <property type="project" value="UniProtKB-UniRule"/>
</dbReference>
<evidence type="ECO:0000256" key="6">
    <source>
        <dbReference type="ARBA" id="ARBA00022556"/>
    </source>
</evidence>
<keyword evidence="7" id="KW-0479">Metal-binding</keyword>
<dbReference type="OrthoDB" id="9772788at2"/>
<keyword evidence="6" id="KW-0441">Lipid A biosynthesis</keyword>
<evidence type="ECO:0000313" key="13">
    <source>
        <dbReference type="EMBL" id="QDU81768.1"/>
    </source>
</evidence>
<dbReference type="PANTHER" id="PTHR33694:SF1">
    <property type="entry name" value="UDP-3-O-ACYL-N-ACETYLGLUCOSAMINE DEACETYLASE 1, MITOCHONDRIAL-RELATED"/>
    <property type="match status" value="1"/>
</dbReference>
<dbReference type="KEGG" id="plon:Pla110_35180"/>
<evidence type="ECO:0000256" key="5">
    <source>
        <dbReference type="ARBA" id="ARBA00022516"/>
    </source>
</evidence>
<keyword evidence="14" id="KW-1185">Reference proteome</keyword>
<comment type="catalytic activity">
    <reaction evidence="11">
        <text>a UDP-3-O-[(3R)-3-hydroxyacyl]-N-acetyl-alpha-D-glucosamine + H2O = a UDP-3-O-[(3R)-3-hydroxyacyl]-alpha-D-glucosamine + acetate</text>
        <dbReference type="Rhea" id="RHEA:67816"/>
        <dbReference type="ChEBI" id="CHEBI:15377"/>
        <dbReference type="ChEBI" id="CHEBI:30089"/>
        <dbReference type="ChEBI" id="CHEBI:137740"/>
        <dbReference type="ChEBI" id="CHEBI:173225"/>
        <dbReference type="EC" id="3.5.1.108"/>
    </reaction>
</comment>
<evidence type="ECO:0000256" key="8">
    <source>
        <dbReference type="ARBA" id="ARBA00022801"/>
    </source>
</evidence>
<proteinExistence type="predicted"/>
<keyword evidence="10" id="KW-0443">Lipid metabolism</keyword>
<protein>
    <recommendedName>
        <fullName evidence="4 12">UDP-3-O-acyl-N-acetylglucosamine deacetylase</fullName>
        <ecNumber evidence="4 12">3.5.1.108</ecNumber>
    </recommendedName>
</protein>
<evidence type="ECO:0000256" key="12">
    <source>
        <dbReference type="NCBIfam" id="TIGR00325"/>
    </source>
</evidence>
<keyword evidence="8 13" id="KW-0378">Hydrolase</keyword>
<reference evidence="13 14" key="1">
    <citation type="submission" date="2019-02" db="EMBL/GenBank/DDBJ databases">
        <title>Deep-cultivation of Planctomycetes and their phenomic and genomic characterization uncovers novel biology.</title>
        <authorList>
            <person name="Wiegand S."/>
            <person name="Jogler M."/>
            <person name="Boedeker C."/>
            <person name="Pinto D."/>
            <person name="Vollmers J."/>
            <person name="Rivas-Marin E."/>
            <person name="Kohn T."/>
            <person name="Peeters S.H."/>
            <person name="Heuer A."/>
            <person name="Rast P."/>
            <person name="Oberbeckmann S."/>
            <person name="Bunk B."/>
            <person name="Jeske O."/>
            <person name="Meyerdierks A."/>
            <person name="Storesund J.E."/>
            <person name="Kallscheuer N."/>
            <person name="Luecker S."/>
            <person name="Lage O.M."/>
            <person name="Pohl T."/>
            <person name="Merkel B.J."/>
            <person name="Hornburger P."/>
            <person name="Mueller R.-W."/>
            <person name="Bruemmer F."/>
            <person name="Labrenz M."/>
            <person name="Spormann A.M."/>
            <person name="Op den Camp H."/>
            <person name="Overmann J."/>
            <person name="Amann R."/>
            <person name="Jetten M.S.M."/>
            <person name="Mascher T."/>
            <person name="Medema M.H."/>
            <person name="Devos D.P."/>
            <person name="Kaster A.-K."/>
            <person name="Ovreas L."/>
            <person name="Rohde M."/>
            <person name="Galperin M.Y."/>
            <person name="Jogler C."/>
        </authorList>
    </citation>
    <scope>NUCLEOTIDE SEQUENCE [LARGE SCALE GENOMIC DNA]</scope>
    <source>
        <strain evidence="13 14">Pla110</strain>
    </source>
</reference>
<dbReference type="Gene3D" id="3.30.230.20">
    <property type="entry name" value="lpxc deacetylase, domain 1"/>
    <property type="match status" value="1"/>
</dbReference>
<name>A0A518CRD0_9PLAN</name>
<dbReference type="PANTHER" id="PTHR33694">
    <property type="entry name" value="UDP-3-O-ACYL-N-ACETYLGLUCOSAMINE DEACETYLASE 1, MITOCHONDRIAL-RELATED"/>
    <property type="match status" value="1"/>
</dbReference>
<dbReference type="UniPathway" id="UPA00359">
    <property type="reaction ID" value="UER00478"/>
</dbReference>
<dbReference type="GO" id="GO:0016020">
    <property type="term" value="C:membrane"/>
    <property type="evidence" value="ECO:0007669"/>
    <property type="project" value="GOC"/>
</dbReference>
<dbReference type="Proteomes" id="UP000317178">
    <property type="component" value="Chromosome"/>
</dbReference>
<accession>A0A518CRD0</accession>
<dbReference type="GO" id="GO:0009245">
    <property type="term" value="P:lipid A biosynthetic process"/>
    <property type="evidence" value="ECO:0007669"/>
    <property type="project" value="UniProtKB-UniRule"/>
</dbReference>
<dbReference type="EMBL" id="CP036281">
    <property type="protein sequence ID" value="QDU81768.1"/>
    <property type="molecule type" value="Genomic_DNA"/>
</dbReference>
<comment type="function">
    <text evidence="2">Catalyzes the hydrolysis of UDP-3-O-myristoyl-N-acetylglucosamine to form UDP-3-O-myristoylglucosamine and acetate, the committed step in lipid A biosynthesis.</text>
</comment>